<dbReference type="AlphaFoldDB" id="A0A139AVT5"/>
<dbReference type="Proteomes" id="UP000070544">
    <property type="component" value="Unassembled WGS sequence"/>
</dbReference>
<evidence type="ECO:0000313" key="3">
    <source>
        <dbReference type="Proteomes" id="UP000070544"/>
    </source>
</evidence>
<keyword evidence="3" id="KW-1185">Reference proteome</keyword>
<evidence type="ECO:0000256" key="1">
    <source>
        <dbReference type="SAM" id="MobiDB-lite"/>
    </source>
</evidence>
<gene>
    <name evidence="2" type="ORF">M427DRAFT_346389</name>
</gene>
<dbReference type="EMBL" id="KQ965734">
    <property type="protein sequence ID" value="KXS20840.1"/>
    <property type="molecule type" value="Genomic_DNA"/>
</dbReference>
<feature type="compositionally biased region" description="Low complexity" evidence="1">
    <location>
        <begin position="10"/>
        <end position="30"/>
    </location>
</feature>
<proteinExistence type="predicted"/>
<protein>
    <submittedName>
        <fullName evidence="2">Uncharacterized protein</fullName>
    </submittedName>
</protein>
<name>A0A139AVT5_GONPJ</name>
<feature type="region of interest" description="Disordered" evidence="1">
    <location>
        <begin position="199"/>
        <end position="234"/>
    </location>
</feature>
<feature type="compositionally biased region" description="Low complexity" evidence="1">
    <location>
        <begin position="199"/>
        <end position="215"/>
    </location>
</feature>
<sequence>MDHHDASDIPTTRTSSTSTAHAPAHAARPASPLSTLAMKDLPPSLACSLLPAADSRHVVSRVTASLSHRTSSGIAWHRAWTRSADASGRSLALGLRAALAFAVGASSLDVWGNWKGRVRSSGGGQGYEGHPSARFLVAASALTVSAAAAAAPGPQTALARTRMRGSASSIPLPMPTSLASSSPFVVVAARAYSSASTPASAPVVSTSTVTSSSRPLPVPFAPSTRPSTLPPSLAFSLSEEDDADADVDRVALDVPPEVTPLEYVGKITITDRAAEVR</sequence>
<accession>A0A139AVT5</accession>
<reference evidence="2 3" key="1">
    <citation type="journal article" date="2015" name="Genome Biol. Evol.">
        <title>Phylogenomic analyses indicate that early fungi evolved digesting cell walls of algal ancestors of land plants.</title>
        <authorList>
            <person name="Chang Y."/>
            <person name="Wang S."/>
            <person name="Sekimoto S."/>
            <person name="Aerts A.L."/>
            <person name="Choi C."/>
            <person name="Clum A."/>
            <person name="LaButti K.M."/>
            <person name="Lindquist E.A."/>
            <person name="Yee Ngan C."/>
            <person name="Ohm R.A."/>
            <person name="Salamov A.A."/>
            <person name="Grigoriev I.V."/>
            <person name="Spatafora J.W."/>
            <person name="Berbee M.L."/>
        </authorList>
    </citation>
    <scope>NUCLEOTIDE SEQUENCE [LARGE SCALE GENOMIC DNA]</scope>
    <source>
        <strain evidence="2 3">JEL478</strain>
    </source>
</reference>
<feature type="region of interest" description="Disordered" evidence="1">
    <location>
        <begin position="1"/>
        <end position="30"/>
    </location>
</feature>
<organism evidence="2 3">
    <name type="scientific">Gonapodya prolifera (strain JEL478)</name>
    <name type="common">Monoblepharis prolifera</name>
    <dbReference type="NCBI Taxonomy" id="1344416"/>
    <lineage>
        <taxon>Eukaryota</taxon>
        <taxon>Fungi</taxon>
        <taxon>Fungi incertae sedis</taxon>
        <taxon>Chytridiomycota</taxon>
        <taxon>Chytridiomycota incertae sedis</taxon>
        <taxon>Monoblepharidomycetes</taxon>
        <taxon>Monoblepharidales</taxon>
        <taxon>Gonapodyaceae</taxon>
        <taxon>Gonapodya</taxon>
    </lineage>
</organism>
<feature type="compositionally biased region" description="Low complexity" evidence="1">
    <location>
        <begin position="222"/>
        <end position="233"/>
    </location>
</feature>
<evidence type="ECO:0000313" key="2">
    <source>
        <dbReference type="EMBL" id="KXS20840.1"/>
    </source>
</evidence>